<dbReference type="InterPro" id="IPR056884">
    <property type="entry name" value="NPHP3-like_N"/>
</dbReference>
<feature type="repeat" description="ANK" evidence="3">
    <location>
        <begin position="1732"/>
        <end position="1765"/>
    </location>
</feature>
<name>A0AB34KXW6_9PEZI</name>
<dbReference type="InterPro" id="IPR027417">
    <property type="entry name" value="P-loop_NTPase"/>
</dbReference>
<evidence type="ECO:0008006" key="8">
    <source>
        <dbReference type="Google" id="ProtNLM"/>
    </source>
</evidence>
<dbReference type="Proteomes" id="UP000803884">
    <property type="component" value="Unassembled WGS sequence"/>
</dbReference>
<dbReference type="PROSITE" id="PS50297">
    <property type="entry name" value="ANK_REP_REGION"/>
    <property type="match status" value="6"/>
</dbReference>
<dbReference type="GeneID" id="96004787"/>
<dbReference type="SMART" id="SM00248">
    <property type="entry name" value="ANK"/>
    <property type="match status" value="16"/>
</dbReference>
<dbReference type="InterPro" id="IPR002110">
    <property type="entry name" value="Ankyrin_rpt"/>
</dbReference>
<dbReference type="Gene3D" id="1.25.40.20">
    <property type="entry name" value="Ankyrin repeat-containing domain"/>
    <property type="match status" value="5"/>
</dbReference>
<dbReference type="Pfam" id="PF12796">
    <property type="entry name" value="Ank_2"/>
    <property type="match status" value="2"/>
</dbReference>
<evidence type="ECO:0000259" key="4">
    <source>
        <dbReference type="Pfam" id="PF17111"/>
    </source>
</evidence>
<keyword evidence="7" id="KW-1185">Reference proteome</keyword>
<proteinExistence type="predicted"/>
<dbReference type="InterPro" id="IPR036770">
    <property type="entry name" value="Ankyrin_rpt-contain_sf"/>
</dbReference>
<feature type="repeat" description="ANK" evidence="3">
    <location>
        <begin position="1280"/>
        <end position="1312"/>
    </location>
</feature>
<feature type="repeat" description="ANK" evidence="3">
    <location>
        <begin position="1456"/>
        <end position="1488"/>
    </location>
</feature>
<protein>
    <recommendedName>
        <fullName evidence="8">Ankyrin repeat protein</fullName>
    </recommendedName>
</protein>
<evidence type="ECO:0000256" key="2">
    <source>
        <dbReference type="ARBA" id="ARBA00023043"/>
    </source>
</evidence>
<evidence type="ECO:0000259" key="5">
    <source>
        <dbReference type="Pfam" id="PF24883"/>
    </source>
</evidence>
<dbReference type="InterPro" id="IPR031348">
    <property type="entry name" value="PigL_N"/>
</dbReference>
<dbReference type="InterPro" id="IPR051165">
    <property type="entry name" value="Multifunctional_ANK_Repeat"/>
</dbReference>
<evidence type="ECO:0000256" key="1">
    <source>
        <dbReference type="ARBA" id="ARBA00022737"/>
    </source>
</evidence>
<dbReference type="SUPFAM" id="SSF48403">
    <property type="entry name" value="Ankyrin repeat"/>
    <property type="match status" value="3"/>
</dbReference>
<dbReference type="PANTHER" id="PTHR24123:SF33">
    <property type="entry name" value="PROTEIN HOS4"/>
    <property type="match status" value="1"/>
</dbReference>
<gene>
    <name evidence="6" type="ORF">WHR41_03343</name>
</gene>
<dbReference type="Pfam" id="PF17111">
    <property type="entry name" value="PigL_N"/>
    <property type="match status" value="1"/>
</dbReference>
<dbReference type="Pfam" id="PF24883">
    <property type="entry name" value="NPHP3_N"/>
    <property type="match status" value="1"/>
</dbReference>
<feature type="repeat" description="ANK" evidence="3">
    <location>
        <begin position="1766"/>
        <end position="1798"/>
    </location>
</feature>
<dbReference type="Pfam" id="PF00023">
    <property type="entry name" value="Ank"/>
    <property type="match status" value="2"/>
</dbReference>
<dbReference type="EMBL" id="JAAQHG020000008">
    <property type="protein sequence ID" value="KAL1588130.1"/>
    <property type="molecule type" value="Genomic_DNA"/>
</dbReference>
<dbReference type="RefSeq" id="XP_069231235.1">
    <property type="nucleotide sequence ID" value="XM_069371949.1"/>
</dbReference>
<reference evidence="6 7" key="1">
    <citation type="journal article" date="2020" name="Microbiol. Resour. Announc.">
        <title>Draft Genome Sequence of a Cladosporium Species Isolated from the Mesophotic Ascidian Didemnum maculosum.</title>
        <authorList>
            <person name="Gioti A."/>
            <person name="Siaperas R."/>
            <person name="Nikolaivits E."/>
            <person name="Le Goff G."/>
            <person name="Ouazzani J."/>
            <person name="Kotoulas G."/>
            <person name="Topakas E."/>
        </authorList>
    </citation>
    <scope>NUCLEOTIDE SEQUENCE [LARGE SCALE GENOMIC DNA]</scope>
    <source>
        <strain evidence="6 7">TM138-S3</strain>
    </source>
</reference>
<dbReference type="Pfam" id="PF13857">
    <property type="entry name" value="Ank_5"/>
    <property type="match status" value="1"/>
</dbReference>
<feature type="domain" description="Nephrocystin 3-like N-terminal" evidence="5">
    <location>
        <begin position="201"/>
        <end position="364"/>
    </location>
</feature>
<evidence type="ECO:0000313" key="7">
    <source>
        <dbReference type="Proteomes" id="UP000803884"/>
    </source>
</evidence>
<dbReference type="PANTHER" id="PTHR24123">
    <property type="entry name" value="ANKYRIN REPEAT-CONTAINING"/>
    <property type="match status" value="1"/>
</dbReference>
<feature type="domain" description="Azaphilone pigments biosynthesis cluster protein L N-terminal" evidence="4">
    <location>
        <begin position="1"/>
        <end position="139"/>
    </location>
</feature>
<keyword evidence="2 3" id="KW-0040">ANK repeat</keyword>
<dbReference type="PROSITE" id="PS50088">
    <property type="entry name" value="ANK_REPEAT"/>
    <property type="match status" value="8"/>
</dbReference>
<organism evidence="6 7">
    <name type="scientific">Cladosporium halotolerans</name>
    <dbReference type="NCBI Taxonomy" id="1052096"/>
    <lineage>
        <taxon>Eukaryota</taxon>
        <taxon>Fungi</taxon>
        <taxon>Dikarya</taxon>
        <taxon>Ascomycota</taxon>
        <taxon>Pezizomycotina</taxon>
        <taxon>Dothideomycetes</taxon>
        <taxon>Dothideomycetidae</taxon>
        <taxon>Cladosporiales</taxon>
        <taxon>Cladosporiaceae</taxon>
        <taxon>Cladosporium</taxon>
    </lineage>
</organism>
<accession>A0AB34KXW6</accession>
<dbReference type="Gene3D" id="3.40.50.300">
    <property type="entry name" value="P-loop containing nucleotide triphosphate hydrolases"/>
    <property type="match status" value="1"/>
</dbReference>
<feature type="repeat" description="ANK" evidence="3">
    <location>
        <begin position="1313"/>
        <end position="1347"/>
    </location>
</feature>
<evidence type="ECO:0000313" key="6">
    <source>
        <dbReference type="EMBL" id="KAL1588130.1"/>
    </source>
</evidence>
<evidence type="ECO:0000256" key="3">
    <source>
        <dbReference type="PROSITE-ProRule" id="PRU00023"/>
    </source>
</evidence>
<keyword evidence="1" id="KW-0677">Repeat</keyword>
<feature type="repeat" description="ANK" evidence="3">
    <location>
        <begin position="897"/>
        <end position="929"/>
    </location>
</feature>
<sequence>MDPLSITASVAGLVALADIVIDRTYKTIITCKNAGKDAQRLLEETTALVGILKALDNLGQNVSHHVQSQIPLAQVTRCRDSLLKIREKLDKASPTGQQVFVKIKRTLLWPITKAETEEFLDSLERYKTTFSLCLSVDVLNNVVDSSDEQGKLQDDVTSMGQSLSQLYCIAMDEEKGKVLEAFGAFDAESAHHVNLGTRQSGTGLWLLESAEFESWLNTRGSKLWCYGIPGAGKSVLAALAIQESLKAAGRSYALLYYYCDYKRAESQNLNRILACLAGQLARQHKKCFEIVKESGLVSGDTGHKGIFAEASQLTTLVIKLVHCFNDVGIIVDGIDECDESSAITFALVELAAKMPSARMLLFSRDEAGIRLHLDNFEKMPIEARKADLQLFVATQLEERTRKGTLQVQNTALKDEILETLVNSADGMFRWVSCQLDHLCTLRTDRARRNALVSLPPNLNATYERILHRVNDQGVEAQDLLERTIHWLFAKFDQYTHFPLRAQDLCIAIAINEGDQDLDEDAVPDLNDILSIAGSLFRLSADRVYIEPAHFTVEEFLRSIVPEKQPSIARFKIDEDRTRDFCRSVALTYCSFPSFGTGYAHNEDELNANYDSDRLFFTLAGIWPAHHSVGSIVPTLWQPSHVKNFHRWAQMCVLKLMQDGYWRSLAFEGSVAIASICSPLHFASMFHMSDLIPGLLKRGYRINDVGPLGSVVQCAILGQEAANVAVGGAMHRSVYKLLTIKPIETCCGILHKLKNHGADLRQPVTIPGFETDDQSRTVQWLAFLRGSIGELVEEGVLIDALTIEQLKGDLESGTWTSLRDLPHHYFEPQALQLLTKVLFEKEKEREEALQTTFKDEEETTKKAEQETLIAALRYPDNPILPWLAKGFGINAAKFRFDNGDTLLHVAVNHGRHAVVEWLLKLGLDPNIKNNDNLTPLHVWAQASVGKRNLAGNPKASKEVLNVLLQNGADACVLDNEGDTFLHVCAREDPALVGACMGHRSFQSWKDNVEESLTSALIGAARTLNRKGLRPWAYILANLTSLRKSLEDPKLISGKCWGFESALRLLIAACEESCTTEEAKLHPLHEVCALAELAATENVLKKYKKIDRFTHIVSGVLKMCSDVDVENEGGLSCIDILVRDISVANTNALALLVNKWPQGKPYQNQPWAVPALCLAILSENEDLGHRLMDGGVSVNAKCKGEYKVAIGGISAVDLLSNQFCSSSFVSACLSRSGDPNDYNEDGLALIHILALSRREDRDQVLAEVLAKGIMDVNLPINSEPFGGMTALMLAASQSNHSACKILVEAGADVMLATDTGVTALHYACQTDPLSLDIIQTLLAHGSKTSATTNDGTSPLYWVFRSTMTDGTTTANAVKAILKHSTSVEILDEPSITEFRYRRETNSVHLSPSLHYPAVYGTKEFPHSPLELAARSQDAEAYVAIRSDISAHPERWDAVDWSLMFSPLWIACAHGNVRLIKHLLADGADMDYEDPVEGLRCIHAAVVGRRHEAVRILLEMGCDVLSKDNSHRTALGLALHLGEKDMSNLLQGYQLQASQQIAPTPAVSHSVKRPRSKLTDRMADTLAAAIERDDLDTVKSIHRMYYSGRFRLPCKQCEPFLMALALGKAEIAKVLVPFTIDLSKTVCATHTPRGYHAIHLVAAFPQHINTFYWNKGWRHPPFVELDKLPIHPLHIAAAHGNCDAIGIFGDDESVNLQIPYTTHDPGWTFVNGAPCPALRSGTPLHVAIAAGREQFAYRLLTSTTVDVNTTNHLRQTPLHLAIQRNSEWLVDRLVHKDANVNASDISGTAITHSASRGLVRMLNMLPGADLSIRDVYGYSPMTLACKNGHLAFVAALLGRGVAFGRDFGRISDYGLLVRSPRPGCAAFALNLRIDTDCEDLLWGWNDVAVKTLGRAIRSLSGERLVECLSFRQLATRSTPLYFAAAHGQVQVIELLVRSGADVDAVGGPFGHSLVAACVYGRPDAVKTLVRCGASLFVEDEKASRNFFRAARVHKDIFRWLFVERFMEQGKLCR</sequence>
<feature type="repeat" description="ANK" evidence="3">
    <location>
        <begin position="1928"/>
        <end position="1960"/>
    </location>
</feature>
<feature type="repeat" description="ANK" evidence="3">
    <location>
        <begin position="1490"/>
        <end position="1522"/>
    </location>
</feature>
<comment type="caution">
    <text evidence="6">The sequence shown here is derived from an EMBL/GenBank/DDBJ whole genome shotgun (WGS) entry which is preliminary data.</text>
</comment>